<name>A0AA37F928_9ARCH</name>
<dbReference type="RefSeq" id="WP_188679890.1">
    <property type="nucleotide sequence ID" value="NZ_BMNY01000001.1"/>
</dbReference>
<protein>
    <submittedName>
        <fullName evidence="1">Uncharacterized protein</fullName>
    </submittedName>
</protein>
<keyword evidence="2" id="KW-1185">Reference proteome</keyword>
<reference evidence="1" key="1">
    <citation type="journal article" date="2014" name="Int. J. Syst. Evol. Microbiol.">
        <title>Complete genome sequence of Corynebacterium casei LMG S-19264T (=DSM 44701T), isolated from a smear-ripened cheese.</title>
        <authorList>
            <consortium name="US DOE Joint Genome Institute (JGI-PGF)"/>
            <person name="Walter F."/>
            <person name="Albersmeier A."/>
            <person name="Kalinowski J."/>
            <person name="Ruckert C."/>
        </authorList>
    </citation>
    <scope>NUCLEOTIDE SEQUENCE</scope>
    <source>
        <strain evidence="1">JCM 13583</strain>
    </source>
</reference>
<reference evidence="1" key="2">
    <citation type="submission" date="2022-09" db="EMBL/GenBank/DDBJ databases">
        <authorList>
            <person name="Sun Q."/>
            <person name="Ohkuma M."/>
        </authorList>
    </citation>
    <scope>NUCLEOTIDE SEQUENCE</scope>
    <source>
        <strain evidence="1">JCM 13583</strain>
    </source>
</reference>
<evidence type="ECO:0000313" key="1">
    <source>
        <dbReference type="EMBL" id="GGM69290.1"/>
    </source>
</evidence>
<dbReference type="EMBL" id="BMNY01000001">
    <property type="protein sequence ID" value="GGM69290.1"/>
    <property type="molecule type" value="Genomic_DNA"/>
</dbReference>
<dbReference type="AlphaFoldDB" id="A0AA37F928"/>
<organism evidence="1 2">
    <name type="scientific">Thermogymnomonas acidicola</name>
    <dbReference type="NCBI Taxonomy" id="399579"/>
    <lineage>
        <taxon>Archaea</taxon>
        <taxon>Methanobacteriati</taxon>
        <taxon>Thermoplasmatota</taxon>
        <taxon>Thermoplasmata</taxon>
        <taxon>Thermoplasmatales</taxon>
        <taxon>Thermogymnomonas</taxon>
    </lineage>
</organism>
<dbReference type="Proteomes" id="UP000632195">
    <property type="component" value="Unassembled WGS sequence"/>
</dbReference>
<evidence type="ECO:0000313" key="2">
    <source>
        <dbReference type="Proteomes" id="UP000632195"/>
    </source>
</evidence>
<proteinExistence type="predicted"/>
<comment type="caution">
    <text evidence="1">The sequence shown here is derived from an EMBL/GenBank/DDBJ whole genome shotgun (WGS) entry which is preliminary data.</text>
</comment>
<accession>A0AA37F928</accession>
<gene>
    <name evidence="1" type="ORF">GCM10007108_04180</name>
</gene>
<sequence length="95" mass="11670">MTYDQVKYEEEKSNTSAAQKRIDMLYPHVLHYQRIRTWQVWKSWVSSPRRHKEYDFRVWERTGSTWIEITEEMKGELNEFPQEKNSLREAGMEVE</sequence>